<sequence>MLAARADEMDLVNARALEKQQAIKVERADLVKTQQLRKSNQPPSVVKQSGRCDYCGMEEHFPKECPARERTCSNCGWPNHFAAVCMGGYRGRGSEGRREWPKAIKQLAIADPRPHNTRTQAGRGWVADSSEEYEEEEAFLISFNENPKQQRRPQPTCEVDIEVSTVTALIDIWASVNVMGIQQY</sequence>
<feature type="domain" description="CCHC-type" evidence="1">
    <location>
        <begin position="71"/>
        <end position="87"/>
    </location>
</feature>
<comment type="caution">
    <text evidence="2">The sequence shown here is derived from an EMBL/GenBank/DDBJ whole genome shotgun (WGS) entry which is preliminary data.</text>
</comment>
<dbReference type="GO" id="GO:0003676">
    <property type="term" value="F:nucleic acid binding"/>
    <property type="evidence" value="ECO:0007669"/>
    <property type="project" value="InterPro"/>
</dbReference>
<evidence type="ECO:0000259" key="1">
    <source>
        <dbReference type="SMART" id="SM00343"/>
    </source>
</evidence>
<gene>
    <name evidence="2" type="ORF">NDU88_000547</name>
</gene>
<reference evidence="2" key="1">
    <citation type="journal article" date="2022" name="bioRxiv">
        <title>Sequencing and chromosome-scale assembly of the giantPleurodeles waltlgenome.</title>
        <authorList>
            <person name="Brown T."/>
            <person name="Elewa A."/>
            <person name="Iarovenko S."/>
            <person name="Subramanian E."/>
            <person name="Araus A.J."/>
            <person name="Petzold A."/>
            <person name="Susuki M."/>
            <person name="Suzuki K.-i.T."/>
            <person name="Hayashi T."/>
            <person name="Toyoda A."/>
            <person name="Oliveira C."/>
            <person name="Osipova E."/>
            <person name="Leigh N.D."/>
            <person name="Simon A."/>
            <person name="Yun M.H."/>
        </authorList>
    </citation>
    <scope>NUCLEOTIDE SEQUENCE</scope>
    <source>
        <strain evidence="2">20211129_DDA</strain>
        <tissue evidence="2">Liver</tissue>
    </source>
</reference>
<dbReference type="InterPro" id="IPR001878">
    <property type="entry name" value="Znf_CCHC"/>
</dbReference>
<accession>A0AAV7S8G7</accession>
<proteinExistence type="predicted"/>
<evidence type="ECO:0000313" key="2">
    <source>
        <dbReference type="EMBL" id="KAJ1160045.1"/>
    </source>
</evidence>
<evidence type="ECO:0000313" key="3">
    <source>
        <dbReference type="Proteomes" id="UP001066276"/>
    </source>
</evidence>
<dbReference type="InterPro" id="IPR036875">
    <property type="entry name" value="Znf_CCHC_sf"/>
</dbReference>
<protein>
    <recommendedName>
        <fullName evidence="1">CCHC-type domain-containing protein</fullName>
    </recommendedName>
</protein>
<dbReference type="AlphaFoldDB" id="A0AAV7S8G7"/>
<name>A0AAV7S8G7_PLEWA</name>
<dbReference type="SMART" id="SM00343">
    <property type="entry name" value="ZnF_C2HC"/>
    <property type="match status" value="2"/>
</dbReference>
<dbReference type="GO" id="GO:0008270">
    <property type="term" value="F:zinc ion binding"/>
    <property type="evidence" value="ECO:0007669"/>
    <property type="project" value="InterPro"/>
</dbReference>
<keyword evidence="3" id="KW-1185">Reference proteome</keyword>
<dbReference type="Gene3D" id="4.10.60.10">
    <property type="entry name" value="Zinc finger, CCHC-type"/>
    <property type="match status" value="1"/>
</dbReference>
<dbReference type="EMBL" id="JANPWB010000008">
    <property type="protein sequence ID" value="KAJ1160045.1"/>
    <property type="molecule type" value="Genomic_DNA"/>
</dbReference>
<organism evidence="2 3">
    <name type="scientific">Pleurodeles waltl</name>
    <name type="common">Iberian ribbed newt</name>
    <dbReference type="NCBI Taxonomy" id="8319"/>
    <lineage>
        <taxon>Eukaryota</taxon>
        <taxon>Metazoa</taxon>
        <taxon>Chordata</taxon>
        <taxon>Craniata</taxon>
        <taxon>Vertebrata</taxon>
        <taxon>Euteleostomi</taxon>
        <taxon>Amphibia</taxon>
        <taxon>Batrachia</taxon>
        <taxon>Caudata</taxon>
        <taxon>Salamandroidea</taxon>
        <taxon>Salamandridae</taxon>
        <taxon>Pleurodelinae</taxon>
        <taxon>Pleurodeles</taxon>
    </lineage>
</organism>
<dbReference type="Proteomes" id="UP001066276">
    <property type="component" value="Chromosome 4_2"/>
</dbReference>
<feature type="domain" description="CCHC-type" evidence="1">
    <location>
        <begin position="51"/>
        <end position="67"/>
    </location>
</feature>
<dbReference type="SUPFAM" id="SSF57756">
    <property type="entry name" value="Retrovirus zinc finger-like domains"/>
    <property type="match status" value="1"/>
</dbReference>